<sequence length="60" mass="7335">MSNSNDDEVYFQYRDENQILLLRDSQKICSLIMIEKEATKKMKKYRKINSIFSLIRIFFH</sequence>
<keyword evidence="2" id="KW-1185">Reference proteome</keyword>
<organism evidence="1 2">
    <name type="scientific">Dermatophagoides pteronyssinus</name>
    <name type="common">European house dust mite</name>
    <dbReference type="NCBI Taxonomy" id="6956"/>
    <lineage>
        <taxon>Eukaryota</taxon>
        <taxon>Metazoa</taxon>
        <taxon>Ecdysozoa</taxon>
        <taxon>Arthropoda</taxon>
        <taxon>Chelicerata</taxon>
        <taxon>Arachnida</taxon>
        <taxon>Acari</taxon>
        <taxon>Acariformes</taxon>
        <taxon>Sarcoptiformes</taxon>
        <taxon>Astigmata</taxon>
        <taxon>Psoroptidia</taxon>
        <taxon>Analgoidea</taxon>
        <taxon>Pyroglyphidae</taxon>
        <taxon>Dermatophagoidinae</taxon>
        <taxon>Dermatophagoides</taxon>
    </lineage>
</organism>
<evidence type="ECO:0000313" key="2">
    <source>
        <dbReference type="Proteomes" id="UP000887458"/>
    </source>
</evidence>
<dbReference type="Proteomes" id="UP000887458">
    <property type="component" value="Unassembled WGS sequence"/>
</dbReference>
<reference evidence="1 2" key="1">
    <citation type="journal article" date="2018" name="J. Allergy Clin. Immunol.">
        <title>High-quality assembly of Dermatophagoides pteronyssinus genome and transcriptome reveals a wide range of novel allergens.</title>
        <authorList>
            <person name="Liu X.Y."/>
            <person name="Yang K.Y."/>
            <person name="Wang M.Q."/>
            <person name="Kwok J.S."/>
            <person name="Zeng X."/>
            <person name="Yang Z."/>
            <person name="Xiao X.J."/>
            <person name="Lau C.P."/>
            <person name="Li Y."/>
            <person name="Huang Z.M."/>
            <person name="Ba J.G."/>
            <person name="Yim A.K."/>
            <person name="Ouyang C.Y."/>
            <person name="Ngai S.M."/>
            <person name="Chan T.F."/>
            <person name="Leung E.L."/>
            <person name="Liu L."/>
            <person name="Liu Z.G."/>
            <person name="Tsui S.K."/>
        </authorList>
    </citation>
    <scope>NUCLEOTIDE SEQUENCE [LARGE SCALE GENOMIC DNA]</scope>
    <source>
        <strain evidence="1">Derp</strain>
    </source>
</reference>
<protein>
    <submittedName>
        <fullName evidence="1">Uncharacterized protein</fullName>
    </submittedName>
</protein>
<proteinExistence type="predicted"/>
<dbReference type="EMBL" id="NJHN03000034">
    <property type="protein sequence ID" value="KAH9423010.1"/>
    <property type="molecule type" value="Genomic_DNA"/>
</dbReference>
<accession>A0ABQ8JKT6</accession>
<reference evidence="1 2" key="2">
    <citation type="journal article" date="2022" name="Mol. Biol. Evol.">
        <title>Comparative Genomics Reveals Insights into the Divergent Evolution of Astigmatic Mites and Household Pest Adaptations.</title>
        <authorList>
            <person name="Xiong Q."/>
            <person name="Wan A.T."/>
            <person name="Liu X."/>
            <person name="Fung C.S."/>
            <person name="Xiao X."/>
            <person name="Malainual N."/>
            <person name="Hou J."/>
            <person name="Wang L."/>
            <person name="Wang M."/>
            <person name="Yang K.Y."/>
            <person name="Cui Y."/>
            <person name="Leung E.L."/>
            <person name="Nong W."/>
            <person name="Shin S.K."/>
            <person name="Au S.W."/>
            <person name="Jeong K.Y."/>
            <person name="Chew F.T."/>
            <person name="Hui J.H."/>
            <person name="Leung T.F."/>
            <person name="Tungtrongchitr A."/>
            <person name="Zhong N."/>
            <person name="Liu Z."/>
            <person name="Tsui S.K."/>
        </authorList>
    </citation>
    <scope>NUCLEOTIDE SEQUENCE [LARGE SCALE GENOMIC DNA]</scope>
    <source>
        <strain evidence="1">Derp</strain>
    </source>
</reference>
<evidence type="ECO:0000313" key="1">
    <source>
        <dbReference type="EMBL" id="KAH9423010.1"/>
    </source>
</evidence>
<name>A0ABQ8JKT6_DERPT</name>
<comment type="caution">
    <text evidence="1">The sequence shown here is derived from an EMBL/GenBank/DDBJ whole genome shotgun (WGS) entry which is preliminary data.</text>
</comment>
<gene>
    <name evidence="1" type="ORF">DERP_007601</name>
</gene>